<keyword evidence="2" id="KW-1185">Reference proteome</keyword>
<dbReference type="Proteomes" id="UP001153404">
    <property type="component" value="Unassembled WGS sequence"/>
</dbReference>
<dbReference type="AlphaFoldDB" id="A0A9X4KQ29"/>
<protein>
    <submittedName>
        <fullName evidence="1">Uncharacterized protein</fullName>
    </submittedName>
</protein>
<name>A0A9X4KQ29_9BACL</name>
<dbReference type="EMBL" id="JAPDIA010000002">
    <property type="protein sequence ID" value="MDG0808715.1"/>
    <property type="molecule type" value="Genomic_DNA"/>
</dbReference>
<gene>
    <name evidence="1" type="ORF">OMP40_04405</name>
</gene>
<accession>A0A9X4KQ29</accession>
<evidence type="ECO:0000313" key="2">
    <source>
        <dbReference type="Proteomes" id="UP001153404"/>
    </source>
</evidence>
<proteinExistence type="predicted"/>
<sequence length="101" mass="11329">METFELASLLVRQGSEQWPVSFERARLFVIEQYGTFSWYIELDGMQQDALLRRFAESLDIDVSVQAVTVGGKSLSGDAFFHPNPQKRAAAVRGQGELGGYR</sequence>
<organism evidence="1 2">
    <name type="scientific">Cohnella rhizosphaerae</name>
    <dbReference type="NCBI Taxonomy" id="1457232"/>
    <lineage>
        <taxon>Bacteria</taxon>
        <taxon>Bacillati</taxon>
        <taxon>Bacillota</taxon>
        <taxon>Bacilli</taxon>
        <taxon>Bacillales</taxon>
        <taxon>Paenibacillaceae</taxon>
        <taxon>Cohnella</taxon>
    </lineage>
</organism>
<evidence type="ECO:0000313" key="1">
    <source>
        <dbReference type="EMBL" id="MDG0808715.1"/>
    </source>
</evidence>
<dbReference type="RefSeq" id="WP_277529474.1">
    <property type="nucleotide sequence ID" value="NZ_JAPDIA010000002.1"/>
</dbReference>
<comment type="caution">
    <text evidence="1">The sequence shown here is derived from an EMBL/GenBank/DDBJ whole genome shotgun (WGS) entry which is preliminary data.</text>
</comment>
<reference evidence="1" key="1">
    <citation type="submission" date="2022-10" db="EMBL/GenBank/DDBJ databases">
        <title>Comparative genomic analysis of Cohnella hashimotonis sp. nov., isolated from the International Space Station.</title>
        <authorList>
            <person name="Simpson A."/>
            <person name="Venkateswaran K."/>
        </authorList>
    </citation>
    <scope>NUCLEOTIDE SEQUENCE</scope>
    <source>
        <strain evidence="1">DSM 28161</strain>
    </source>
</reference>